<feature type="region of interest" description="Disordered" evidence="1">
    <location>
        <begin position="1"/>
        <end position="65"/>
    </location>
</feature>
<keyword evidence="4" id="KW-1185">Reference proteome</keyword>
<feature type="domain" description="EF-hand" evidence="2">
    <location>
        <begin position="100"/>
        <end position="135"/>
    </location>
</feature>
<evidence type="ECO:0000259" key="2">
    <source>
        <dbReference type="PROSITE" id="PS50222"/>
    </source>
</evidence>
<feature type="compositionally biased region" description="Polar residues" evidence="1">
    <location>
        <begin position="39"/>
        <end position="55"/>
    </location>
</feature>
<sequence>MATPPLNPPWPTSYGIPPQQQQRQYYPPPPPQYPPPQQWHTHQYASNQQHSMSAPQQPPPHYFPSNQTFVQPGTLAFQPPAQPSNWNEHLFYTNGKPTPIFEAMMREFFSRLDPQNTGCITPEAFSSFLDVCQYQTEFNIWKRCCKPQGMYAAEDIADAEFLWTLEGFEFDHKRVVRNPANKQMPYGGMPLLTLAGFTDYMAVDFAGDPDDHLPDLNAALRYYGVWPEKGPVPRYLLPPTCPPELTRRVEEASARCRKASTDKINAQLAKARIQGMAGRAAVTLTSNNIYRY</sequence>
<gene>
    <name evidence="3" type="ORF">NW762_004598</name>
</gene>
<proteinExistence type="predicted"/>
<dbReference type="OrthoDB" id="5083730at2759"/>
<feature type="compositionally biased region" description="Pro residues" evidence="1">
    <location>
        <begin position="1"/>
        <end position="11"/>
    </location>
</feature>
<dbReference type="InterPro" id="IPR055936">
    <property type="entry name" value="DUF7514"/>
</dbReference>
<dbReference type="Proteomes" id="UP001152049">
    <property type="component" value="Unassembled WGS sequence"/>
</dbReference>
<evidence type="ECO:0000313" key="4">
    <source>
        <dbReference type="Proteomes" id="UP001152049"/>
    </source>
</evidence>
<protein>
    <recommendedName>
        <fullName evidence="2">EF-hand domain-containing protein</fullName>
    </recommendedName>
</protein>
<dbReference type="AlphaFoldDB" id="A0A9W8S6Y7"/>
<accession>A0A9W8S6Y7</accession>
<dbReference type="Pfam" id="PF24355">
    <property type="entry name" value="DUF7514"/>
    <property type="match status" value="1"/>
</dbReference>
<dbReference type="GO" id="GO:0005509">
    <property type="term" value="F:calcium ion binding"/>
    <property type="evidence" value="ECO:0007669"/>
    <property type="project" value="InterPro"/>
</dbReference>
<organism evidence="3 4">
    <name type="scientific">Fusarium torreyae</name>
    <dbReference type="NCBI Taxonomy" id="1237075"/>
    <lineage>
        <taxon>Eukaryota</taxon>
        <taxon>Fungi</taxon>
        <taxon>Dikarya</taxon>
        <taxon>Ascomycota</taxon>
        <taxon>Pezizomycotina</taxon>
        <taxon>Sordariomycetes</taxon>
        <taxon>Hypocreomycetidae</taxon>
        <taxon>Hypocreales</taxon>
        <taxon>Nectriaceae</taxon>
        <taxon>Fusarium</taxon>
    </lineage>
</organism>
<reference evidence="3" key="1">
    <citation type="submission" date="2022-09" db="EMBL/GenBank/DDBJ databases">
        <title>Fusarium specimens isolated from Avocado Roots.</title>
        <authorList>
            <person name="Stajich J."/>
            <person name="Roper C."/>
            <person name="Heimlech-Rivalta G."/>
        </authorList>
    </citation>
    <scope>NUCLEOTIDE SEQUENCE</scope>
    <source>
        <strain evidence="3">CF00136</strain>
    </source>
</reference>
<evidence type="ECO:0000256" key="1">
    <source>
        <dbReference type="SAM" id="MobiDB-lite"/>
    </source>
</evidence>
<dbReference type="InterPro" id="IPR002048">
    <property type="entry name" value="EF_hand_dom"/>
</dbReference>
<dbReference type="PROSITE" id="PS50222">
    <property type="entry name" value="EF_HAND_2"/>
    <property type="match status" value="1"/>
</dbReference>
<evidence type="ECO:0000313" key="3">
    <source>
        <dbReference type="EMBL" id="KAJ4265313.1"/>
    </source>
</evidence>
<dbReference type="EMBL" id="JAOQAZ010000006">
    <property type="protein sequence ID" value="KAJ4265313.1"/>
    <property type="molecule type" value="Genomic_DNA"/>
</dbReference>
<comment type="caution">
    <text evidence="3">The sequence shown here is derived from an EMBL/GenBank/DDBJ whole genome shotgun (WGS) entry which is preliminary data.</text>
</comment>
<name>A0A9W8S6Y7_9HYPO</name>
<feature type="compositionally biased region" description="Pro residues" evidence="1">
    <location>
        <begin position="26"/>
        <end position="37"/>
    </location>
</feature>